<organism evidence="1 2">
    <name type="scientific">Kribbella orskensis</name>
    <dbReference type="NCBI Taxonomy" id="2512216"/>
    <lineage>
        <taxon>Bacteria</taxon>
        <taxon>Bacillati</taxon>
        <taxon>Actinomycetota</taxon>
        <taxon>Actinomycetes</taxon>
        <taxon>Propionibacteriales</taxon>
        <taxon>Kribbellaceae</taxon>
        <taxon>Kribbella</taxon>
    </lineage>
</organism>
<dbReference type="Proteomes" id="UP000295818">
    <property type="component" value="Unassembled WGS sequence"/>
</dbReference>
<evidence type="ECO:0000313" key="2">
    <source>
        <dbReference type="Proteomes" id="UP000295818"/>
    </source>
</evidence>
<proteinExistence type="predicted"/>
<sequence length="82" mass="8521">MLESVLALEPGPGPSAAVLAADEAYWRATASDGTAAERIARAEAGIEQIGRIAMTAYPDEQSDIRQLNESLHLLVGALKGSG</sequence>
<evidence type="ECO:0000313" key="1">
    <source>
        <dbReference type="EMBL" id="TCO21991.1"/>
    </source>
</evidence>
<dbReference type="RefSeq" id="WP_132190515.1">
    <property type="nucleotide sequence ID" value="NZ_SLWM01000007.1"/>
</dbReference>
<protein>
    <submittedName>
        <fullName evidence="1">Uncharacterized protein</fullName>
    </submittedName>
</protein>
<comment type="caution">
    <text evidence="1">The sequence shown here is derived from an EMBL/GenBank/DDBJ whole genome shotgun (WGS) entry which is preliminary data.</text>
</comment>
<gene>
    <name evidence="1" type="ORF">EV644_107316</name>
</gene>
<name>A0ABY2BJ89_9ACTN</name>
<dbReference type="EMBL" id="SLWM01000007">
    <property type="protein sequence ID" value="TCO21991.1"/>
    <property type="molecule type" value="Genomic_DNA"/>
</dbReference>
<keyword evidence="2" id="KW-1185">Reference proteome</keyword>
<accession>A0ABY2BJ89</accession>
<reference evidence="1 2" key="1">
    <citation type="journal article" date="2015" name="Stand. Genomic Sci.">
        <title>Genomic Encyclopedia of Bacterial and Archaeal Type Strains, Phase III: the genomes of soil and plant-associated and newly described type strains.</title>
        <authorList>
            <person name="Whitman W.B."/>
            <person name="Woyke T."/>
            <person name="Klenk H.P."/>
            <person name="Zhou Y."/>
            <person name="Lilburn T.G."/>
            <person name="Beck B.J."/>
            <person name="De Vos P."/>
            <person name="Vandamme P."/>
            <person name="Eisen J.A."/>
            <person name="Garrity G."/>
            <person name="Hugenholtz P."/>
            <person name="Kyrpides N.C."/>
        </authorList>
    </citation>
    <scope>NUCLEOTIDE SEQUENCE [LARGE SCALE GENOMIC DNA]</scope>
    <source>
        <strain evidence="1 2">VKM Ac-2538</strain>
    </source>
</reference>